<reference evidence="1" key="1">
    <citation type="submission" date="2018-05" db="EMBL/GenBank/DDBJ databases">
        <authorList>
            <person name="Lanie J.A."/>
            <person name="Ng W.-L."/>
            <person name="Kazmierczak K.M."/>
            <person name="Andrzejewski T.M."/>
            <person name="Davidsen T.M."/>
            <person name="Wayne K.J."/>
            <person name="Tettelin H."/>
            <person name="Glass J.I."/>
            <person name="Rusch D."/>
            <person name="Podicherti R."/>
            <person name="Tsui H.-C.T."/>
            <person name="Winkler M.E."/>
        </authorList>
    </citation>
    <scope>NUCLEOTIDE SEQUENCE</scope>
</reference>
<protein>
    <recommendedName>
        <fullName evidence="2">Thioesterase putative domain-containing protein</fullName>
    </recommendedName>
</protein>
<dbReference type="SUPFAM" id="SSF54637">
    <property type="entry name" value="Thioesterase/thiol ester dehydrase-isomerase"/>
    <property type="match status" value="1"/>
</dbReference>
<name>A0A382A637_9ZZZZ</name>
<dbReference type="InterPro" id="IPR027961">
    <property type="entry name" value="DUF4442"/>
</dbReference>
<dbReference type="AlphaFoldDB" id="A0A382A637"/>
<dbReference type="InterPro" id="IPR029069">
    <property type="entry name" value="HotDog_dom_sf"/>
</dbReference>
<evidence type="ECO:0008006" key="2">
    <source>
        <dbReference type="Google" id="ProtNLM"/>
    </source>
</evidence>
<accession>A0A382A637</accession>
<dbReference type="EMBL" id="UINC01023866">
    <property type="protein sequence ID" value="SVA96383.1"/>
    <property type="molecule type" value="Genomic_DNA"/>
</dbReference>
<dbReference type="Gene3D" id="3.10.129.10">
    <property type="entry name" value="Hotdog Thioesterase"/>
    <property type="match status" value="1"/>
</dbReference>
<proteinExistence type="predicted"/>
<organism evidence="1">
    <name type="scientific">marine metagenome</name>
    <dbReference type="NCBI Taxonomy" id="408172"/>
    <lineage>
        <taxon>unclassified sequences</taxon>
        <taxon>metagenomes</taxon>
        <taxon>ecological metagenomes</taxon>
    </lineage>
</organism>
<gene>
    <name evidence="1" type="ORF">METZ01_LOCUS149237</name>
</gene>
<evidence type="ECO:0000313" key="1">
    <source>
        <dbReference type="EMBL" id="SVA96383.1"/>
    </source>
</evidence>
<sequence>MPIDESKLAAEYRGLRGPVKFRLFSLVSMPAARFVGLRLDRIDDEACITSIPGGWRSQNPFKTMYWAAQGMGAELATGAAPFAMSRAMPEKLRMFVVGAEATFGKRAKGRIKFTCDEVSAARNAIEQSRVSGESVECDLRSIGRDSSGDVVSEWVFKWNFLVMEKR</sequence>
<dbReference type="Pfam" id="PF14539">
    <property type="entry name" value="DUF4442"/>
    <property type="match status" value="1"/>
</dbReference>